<reference evidence="3 4" key="1">
    <citation type="submission" date="2015-02" db="EMBL/GenBank/DDBJ databases">
        <title>Genome Sequence of Jannaschia aquimarina DSM28248, a member of the Roseobacter clade.</title>
        <authorList>
            <person name="Voget S."/>
            <person name="Daniel R."/>
        </authorList>
    </citation>
    <scope>NUCLEOTIDE SEQUENCE [LARGE SCALE GENOMIC DNA]</scope>
    <source>
        <strain evidence="3 4">GSW-M26</strain>
    </source>
</reference>
<evidence type="ECO:0000313" key="4">
    <source>
        <dbReference type="Proteomes" id="UP000032232"/>
    </source>
</evidence>
<evidence type="ECO:0000313" key="3">
    <source>
        <dbReference type="EMBL" id="KIT14316.1"/>
    </source>
</evidence>
<dbReference type="Proteomes" id="UP000032232">
    <property type="component" value="Unassembled WGS sequence"/>
</dbReference>
<dbReference type="PATRIC" id="fig|935700.4.peg.4027"/>
<keyword evidence="1" id="KW-1133">Transmembrane helix</keyword>
<keyword evidence="1" id="KW-0812">Transmembrane</keyword>
<protein>
    <submittedName>
        <fullName evidence="3">Polymer-forming cytoskeletal</fullName>
    </submittedName>
</protein>
<accession>A0A0D1EBT7</accession>
<dbReference type="OrthoDB" id="7948603at2"/>
<feature type="transmembrane region" description="Helical" evidence="1">
    <location>
        <begin position="290"/>
        <end position="318"/>
    </location>
</feature>
<evidence type="ECO:0000256" key="2">
    <source>
        <dbReference type="SAM" id="SignalP"/>
    </source>
</evidence>
<name>A0A0D1EBT7_9RHOB</name>
<keyword evidence="1" id="KW-0472">Membrane</keyword>
<keyword evidence="4" id="KW-1185">Reference proteome</keyword>
<feature type="transmembrane region" description="Helical" evidence="1">
    <location>
        <begin position="330"/>
        <end position="348"/>
    </location>
</feature>
<gene>
    <name evidence="3" type="ORF">jaqu_39060</name>
</gene>
<dbReference type="STRING" id="935700.jaqu_39060"/>
<dbReference type="EMBL" id="JYFE01000080">
    <property type="protein sequence ID" value="KIT14316.1"/>
    <property type="molecule type" value="Genomic_DNA"/>
</dbReference>
<dbReference type="RefSeq" id="WP_141134315.1">
    <property type="nucleotide sequence ID" value="NZ_FZPF01000003.1"/>
</dbReference>
<evidence type="ECO:0000256" key="1">
    <source>
        <dbReference type="SAM" id="Phobius"/>
    </source>
</evidence>
<feature type="transmembrane region" description="Helical" evidence="1">
    <location>
        <begin position="257"/>
        <end position="278"/>
    </location>
</feature>
<dbReference type="AlphaFoldDB" id="A0A0D1EBT7"/>
<feature type="transmembrane region" description="Helical" evidence="1">
    <location>
        <begin position="223"/>
        <end position="245"/>
    </location>
</feature>
<keyword evidence="2" id="KW-0732">Signal</keyword>
<organism evidence="3 4">
    <name type="scientific">Jannaschia aquimarina</name>
    <dbReference type="NCBI Taxonomy" id="935700"/>
    <lineage>
        <taxon>Bacteria</taxon>
        <taxon>Pseudomonadati</taxon>
        <taxon>Pseudomonadota</taxon>
        <taxon>Alphaproteobacteria</taxon>
        <taxon>Rhodobacterales</taxon>
        <taxon>Roseobacteraceae</taxon>
        <taxon>Jannaschia</taxon>
    </lineage>
</organism>
<feature type="chain" id="PRO_5002229765" evidence="2">
    <location>
        <begin position="23"/>
        <end position="397"/>
    </location>
</feature>
<feature type="signal peptide" evidence="2">
    <location>
        <begin position="1"/>
        <end position="22"/>
    </location>
</feature>
<sequence>MKVFKAILIGALVAGLTPPAIADRYEATIGGDRLVTGDRLDETEPAARDVLASGAQVSLRGDVAHDLLAAGFDVDVQSDVTGDVTVAGARVQLDGSVAGDVTASGFLVSLEDGAAIGGNARVFAGSATHRGNVAGALIVMASEVRLDGVVEGDARIAAQSVSFGPDARIDGRLTLVVPSEIDVPSSVIPGGRVSYEFFDAGQWRNIEEFTRGAMPEPPSAATVGAGSFIGLAFLLIIGGLFLVLAPRKVATMRRMALARPGITILIGAVGFSTLVGFVPVSAMTLVGLPFLPFAILLVLVGWLLGYLLGAYVVAMGVARAVGVGDNPSTALRLGILAAAIVVAALLNFIPILGWVLNIALVFLGLGAITEGVLRAIMPSVDPAEDDETFANEEDRKR</sequence>
<comment type="caution">
    <text evidence="3">The sequence shown here is derived from an EMBL/GenBank/DDBJ whole genome shotgun (WGS) entry which is preliminary data.</text>
</comment>
<proteinExistence type="predicted"/>